<organism evidence="1">
    <name type="scientific">Tanacetum cinerariifolium</name>
    <name type="common">Dalmatian daisy</name>
    <name type="synonym">Chrysanthemum cinerariifolium</name>
    <dbReference type="NCBI Taxonomy" id="118510"/>
    <lineage>
        <taxon>Eukaryota</taxon>
        <taxon>Viridiplantae</taxon>
        <taxon>Streptophyta</taxon>
        <taxon>Embryophyta</taxon>
        <taxon>Tracheophyta</taxon>
        <taxon>Spermatophyta</taxon>
        <taxon>Magnoliopsida</taxon>
        <taxon>eudicotyledons</taxon>
        <taxon>Gunneridae</taxon>
        <taxon>Pentapetalae</taxon>
        <taxon>asterids</taxon>
        <taxon>campanulids</taxon>
        <taxon>Asterales</taxon>
        <taxon>Asteraceae</taxon>
        <taxon>Asteroideae</taxon>
        <taxon>Anthemideae</taxon>
        <taxon>Anthemidinae</taxon>
        <taxon>Tanacetum</taxon>
    </lineage>
</organism>
<dbReference type="AlphaFoldDB" id="A0A699USS4"/>
<reference evidence="1" key="1">
    <citation type="journal article" date="2019" name="Sci. Rep.">
        <title>Draft genome of Tanacetum cinerariifolium, the natural source of mosquito coil.</title>
        <authorList>
            <person name="Yamashiro T."/>
            <person name="Shiraishi A."/>
            <person name="Satake H."/>
            <person name="Nakayama K."/>
        </authorList>
    </citation>
    <scope>NUCLEOTIDE SEQUENCE</scope>
</reference>
<sequence>MKSFLSDIGFSLFHNVFIDTLPQRFARFVVRDFSVSSYEFKLEKGIIRVTPDKVHEILGVPLGGTSILDLPERPLDDPFVNEWFKQFDPKTLKEICACDIAKKLVLTKTVDFMFKVNLCYLQT</sequence>
<dbReference type="GO" id="GO:0008233">
    <property type="term" value="F:peptidase activity"/>
    <property type="evidence" value="ECO:0007669"/>
    <property type="project" value="UniProtKB-KW"/>
</dbReference>
<keyword evidence="1" id="KW-0645">Protease</keyword>
<proteinExistence type="predicted"/>
<protein>
    <submittedName>
        <fullName evidence="1">Ubiquitin-specific protease 13</fullName>
    </submittedName>
</protein>
<dbReference type="EMBL" id="BKCJ011362756">
    <property type="protein sequence ID" value="GFD25697.1"/>
    <property type="molecule type" value="Genomic_DNA"/>
</dbReference>
<accession>A0A699USS4</accession>
<name>A0A699USS4_TANCI</name>
<dbReference type="GO" id="GO:0006508">
    <property type="term" value="P:proteolysis"/>
    <property type="evidence" value="ECO:0007669"/>
    <property type="project" value="UniProtKB-KW"/>
</dbReference>
<keyword evidence="1" id="KW-0378">Hydrolase</keyword>
<comment type="caution">
    <text evidence="1">The sequence shown here is derived from an EMBL/GenBank/DDBJ whole genome shotgun (WGS) entry which is preliminary data.</text>
</comment>
<gene>
    <name evidence="1" type="ORF">Tci_897666</name>
</gene>
<evidence type="ECO:0000313" key="1">
    <source>
        <dbReference type="EMBL" id="GFD25697.1"/>
    </source>
</evidence>